<dbReference type="CDD" id="cd01651">
    <property type="entry name" value="RT_G2_intron"/>
    <property type="match status" value="1"/>
</dbReference>
<evidence type="ECO:0000256" key="1">
    <source>
        <dbReference type="ARBA" id="ARBA00022722"/>
    </source>
</evidence>
<dbReference type="NCBIfam" id="TIGR00287">
    <property type="entry name" value="cas1"/>
    <property type="match status" value="1"/>
</dbReference>
<evidence type="ECO:0000256" key="7">
    <source>
        <dbReference type="ARBA" id="ARBA00023125"/>
    </source>
</evidence>
<evidence type="ECO:0000259" key="11">
    <source>
        <dbReference type="PROSITE" id="PS50878"/>
    </source>
</evidence>
<accession>A0ABR9XQU0</accession>
<dbReference type="CDD" id="cd09634">
    <property type="entry name" value="Cas1_I-II-III"/>
    <property type="match status" value="1"/>
</dbReference>
<evidence type="ECO:0000256" key="10">
    <source>
        <dbReference type="HAMAP-Rule" id="MF_01470"/>
    </source>
</evidence>
<feature type="binding site" evidence="10">
    <location>
        <position position="620"/>
    </location>
    <ligand>
        <name>Mn(2+)</name>
        <dbReference type="ChEBI" id="CHEBI:29035"/>
    </ligand>
</feature>
<evidence type="ECO:0000256" key="4">
    <source>
        <dbReference type="ARBA" id="ARBA00022801"/>
    </source>
</evidence>
<dbReference type="RefSeq" id="WP_175186739.1">
    <property type="nucleotide sequence ID" value="NZ_JABVZQ010000001.1"/>
</dbReference>
<evidence type="ECO:0000256" key="3">
    <source>
        <dbReference type="ARBA" id="ARBA00022759"/>
    </source>
</evidence>
<gene>
    <name evidence="10 12" type="primary">cas1</name>
    <name evidence="12" type="ORF">INT08_03555</name>
</gene>
<dbReference type="InterPro" id="IPR042211">
    <property type="entry name" value="CRISPR-assoc_Cas1_N"/>
</dbReference>
<keyword evidence="13" id="KW-1185">Reference proteome</keyword>
<evidence type="ECO:0000256" key="9">
    <source>
        <dbReference type="ARBA" id="ARBA00038592"/>
    </source>
</evidence>
<keyword evidence="4 10" id="KW-0378">Hydrolase</keyword>
<comment type="function">
    <text evidence="10">CRISPR (clustered regularly interspaced short palindromic repeat), is an adaptive immune system that provides protection against mobile genetic elements (viruses, transposable elements and conjugative plasmids). CRISPR clusters contain spacers, sequences complementary to antecedent mobile elements, and target invading nucleic acids. CRISPR clusters are transcribed and processed into CRISPR RNA (crRNA). Acts as a dsDNA endonuclease. Involved in the integration of spacer DNA into the CRISPR cassette.</text>
</comment>
<dbReference type="EC" id="3.1.-.-" evidence="10"/>
<keyword evidence="6 10" id="KW-0051">Antiviral defense</keyword>
<reference evidence="12 13" key="1">
    <citation type="journal article" date="2020" name="Microorganisms">
        <title>Simultaneous Genome Sequencing of Prosthecochloris ethylica and Desulfuromonas acetoxidans within a Syntrophic Mixture Reveals Unique Pili and Protein Interactions.</title>
        <authorList>
            <person name="Kyndt J.A."/>
            <person name="Van Beeumen J.J."/>
            <person name="Meyer T.E."/>
        </authorList>
    </citation>
    <scope>NUCLEOTIDE SEQUENCE [LARGE SCALE GENOMIC DNA]</scope>
    <source>
        <strain evidence="12 13">N3</strain>
    </source>
</reference>
<proteinExistence type="inferred from homology"/>
<keyword evidence="5 10" id="KW-0460">Magnesium</keyword>
<keyword evidence="8 10" id="KW-0464">Manganese</keyword>
<dbReference type="Proteomes" id="UP000619838">
    <property type="component" value="Unassembled WGS sequence"/>
</dbReference>
<dbReference type="InterPro" id="IPR002729">
    <property type="entry name" value="CRISPR-assoc_Cas1"/>
</dbReference>
<dbReference type="Pfam" id="PF00078">
    <property type="entry name" value="RVT_1"/>
    <property type="match status" value="1"/>
</dbReference>
<comment type="subunit">
    <text evidence="9 10">Homodimer, forms a heterotetramer with a Cas2 homodimer.</text>
</comment>
<dbReference type="PROSITE" id="PS50878">
    <property type="entry name" value="RT_POL"/>
    <property type="match status" value="1"/>
</dbReference>
<dbReference type="PANTHER" id="PTHR34353">
    <property type="entry name" value="CRISPR-ASSOCIATED ENDONUCLEASE CAS1 1"/>
    <property type="match status" value="1"/>
</dbReference>
<dbReference type="Gene3D" id="1.20.120.920">
    <property type="entry name" value="CRISPR-associated endonuclease Cas1, C-terminal domain"/>
    <property type="match status" value="1"/>
</dbReference>
<keyword evidence="1 10" id="KW-0540">Nuclease</keyword>
<evidence type="ECO:0000256" key="8">
    <source>
        <dbReference type="ARBA" id="ARBA00023211"/>
    </source>
</evidence>
<feature type="domain" description="Reverse transcriptase" evidence="11">
    <location>
        <begin position="1"/>
        <end position="276"/>
    </location>
</feature>
<dbReference type="EMBL" id="JADGII010000004">
    <property type="protein sequence ID" value="MBF0636257.1"/>
    <property type="molecule type" value="Genomic_DNA"/>
</dbReference>
<dbReference type="Gene3D" id="3.100.10.20">
    <property type="entry name" value="CRISPR-associated endonuclease Cas1, N-terminal domain"/>
    <property type="match status" value="1"/>
</dbReference>
<keyword evidence="3 10" id="KW-0255">Endonuclease</keyword>
<evidence type="ECO:0000313" key="13">
    <source>
        <dbReference type="Proteomes" id="UP000619838"/>
    </source>
</evidence>
<dbReference type="HAMAP" id="MF_01470">
    <property type="entry name" value="Cas1"/>
    <property type="match status" value="1"/>
</dbReference>
<dbReference type="InterPro" id="IPR050646">
    <property type="entry name" value="Cas1"/>
</dbReference>
<dbReference type="Gene3D" id="3.30.70.270">
    <property type="match status" value="1"/>
</dbReference>
<organism evidence="12 13">
    <name type="scientific">Prosthecochloris ethylica</name>
    <dbReference type="NCBI Taxonomy" id="2743976"/>
    <lineage>
        <taxon>Bacteria</taxon>
        <taxon>Pseudomonadati</taxon>
        <taxon>Chlorobiota</taxon>
        <taxon>Chlorobiia</taxon>
        <taxon>Chlorobiales</taxon>
        <taxon>Chlorobiaceae</taxon>
        <taxon>Prosthecochloris</taxon>
    </lineage>
</organism>
<dbReference type="InterPro" id="IPR042206">
    <property type="entry name" value="CRISPR-assoc_Cas1_C"/>
</dbReference>
<comment type="caution">
    <text evidence="12">The sequence shown here is derived from an EMBL/GenBank/DDBJ whole genome shotgun (WGS) entry which is preliminary data.</text>
</comment>
<protein>
    <recommendedName>
        <fullName evidence="10">CRISPR-associated endonuclease Cas1</fullName>
        <ecNumber evidence="10">3.1.-.-</ecNumber>
    </recommendedName>
</protein>
<evidence type="ECO:0000256" key="2">
    <source>
        <dbReference type="ARBA" id="ARBA00022723"/>
    </source>
</evidence>
<dbReference type="PANTHER" id="PTHR34353:SF2">
    <property type="entry name" value="CRISPR-ASSOCIATED ENDONUCLEASE CAS1 1"/>
    <property type="match status" value="1"/>
</dbReference>
<comment type="similarity">
    <text evidence="10">Belongs to the CRISPR-associated endonuclease Cas1 family.</text>
</comment>
<sequence>MGWLYNQISLPETIYRAWNRVAANDGRSGYDGQSIEDYSFRLEENLRSLSEALLTGLYKPGLLLKLVMLKPNGKERVLLIPGVMDRVAQTAASIVLYPIIDAELETCTFGYRHGISRQGAAREIDRLRAQGYRWVVDADIRNFFDSVDHDLLFTRLRELIDDEELLNLIRSWITAEIVDGSNPRTRNLKGLPQGCPISPVLANLFLDKFDERIEKEGFKLIRFADDFLILCKTKPNAESALKLTESILDKLKLELNNEKTRITTFAEGFKYLGYLFVKSLIIPTKMHPEEWYDKLGKFKLRRKPTQPVIHDPDNDEALSTYELETDQGEKIELTKEALEKTEFGRKLLEGIGKKKQSIDTFLENIARQDAKRQKERREALRKLYSPILNTLYLQDQGCLVRKENERLSVQKDGKELTDIITRRIDQIIVFGNISLTTPVMQFCLRKEIPITFLSQHGKFFGRLEATTADHTEIHRVQFLRSLDEPFALDIARSIVTAKIHNSRIMIQRRKALVHDRNGQTGKKIRDHLELMSSLEKNAKRCKELPALRGLEGKAAALYFELYGLLFKKNLPFYSETFKRVKRPPKDPVNSLLSFGYTLIHSNIYSMVRSKGLSPYMGYLHAEDKGNPALVNDLIEEFRTVIDSMVLYTLNRGLLTLDDFYYHKDKTGCFLTNEARKKYLKIFETRMWQESKDGYTGRTLNVRRHIEKQVGLLKDVMTGRLEEYAPYKLPF</sequence>
<evidence type="ECO:0000313" key="12">
    <source>
        <dbReference type="EMBL" id="MBF0636257.1"/>
    </source>
</evidence>
<feature type="binding site" evidence="10">
    <location>
        <position position="635"/>
    </location>
    <ligand>
        <name>Mn(2+)</name>
        <dbReference type="ChEBI" id="CHEBI:29035"/>
    </ligand>
</feature>
<dbReference type="GO" id="GO:0004519">
    <property type="term" value="F:endonuclease activity"/>
    <property type="evidence" value="ECO:0007669"/>
    <property type="project" value="UniProtKB-KW"/>
</dbReference>
<comment type="cofactor">
    <cofactor evidence="10">
        <name>Mg(2+)</name>
        <dbReference type="ChEBI" id="CHEBI:18420"/>
    </cofactor>
    <cofactor evidence="10">
        <name>Mn(2+)</name>
        <dbReference type="ChEBI" id="CHEBI:29035"/>
    </cofactor>
</comment>
<keyword evidence="2 10" id="KW-0479">Metal-binding</keyword>
<dbReference type="InterPro" id="IPR043128">
    <property type="entry name" value="Rev_trsase/Diguanyl_cyclase"/>
</dbReference>
<dbReference type="InterPro" id="IPR000477">
    <property type="entry name" value="RT_dom"/>
</dbReference>
<dbReference type="SUPFAM" id="SSF56672">
    <property type="entry name" value="DNA/RNA polymerases"/>
    <property type="match status" value="1"/>
</dbReference>
<keyword evidence="7 10" id="KW-0238">DNA-binding</keyword>
<name>A0ABR9XQU0_9CHLB</name>
<evidence type="ECO:0000256" key="5">
    <source>
        <dbReference type="ARBA" id="ARBA00022842"/>
    </source>
</evidence>
<dbReference type="Pfam" id="PF01867">
    <property type="entry name" value="Cas_Cas1"/>
    <property type="match status" value="1"/>
</dbReference>
<dbReference type="InterPro" id="IPR043502">
    <property type="entry name" value="DNA/RNA_pol_sf"/>
</dbReference>
<feature type="binding site" evidence="10">
    <location>
        <position position="551"/>
    </location>
    <ligand>
        <name>Mn(2+)</name>
        <dbReference type="ChEBI" id="CHEBI:29035"/>
    </ligand>
</feature>
<evidence type="ECO:0000256" key="6">
    <source>
        <dbReference type="ARBA" id="ARBA00023118"/>
    </source>
</evidence>